<feature type="domain" description="PPM-type phosphatase" evidence="2">
    <location>
        <begin position="160"/>
        <end position="405"/>
    </location>
</feature>
<dbReference type="SMART" id="SM00331">
    <property type="entry name" value="PP2C_SIG"/>
    <property type="match status" value="1"/>
</dbReference>
<keyword evidence="1" id="KW-0378">Hydrolase</keyword>
<protein>
    <submittedName>
        <fullName evidence="3">Sigma-B regulation protein RsbU (Phosphoserine phosphatase)</fullName>
    </submittedName>
</protein>
<name>A0A2T0STA8_9PSEU</name>
<evidence type="ECO:0000256" key="1">
    <source>
        <dbReference type="ARBA" id="ARBA00022801"/>
    </source>
</evidence>
<dbReference type="OrthoDB" id="118142at2"/>
<organism evidence="3 4">
    <name type="scientific">Umezawaea tangerina</name>
    <dbReference type="NCBI Taxonomy" id="84725"/>
    <lineage>
        <taxon>Bacteria</taxon>
        <taxon>Bacillati</taxon>
        <taxon>Actinomycetota</taxon>
        <taxon>Actinomycetes</taxon>
        <taxon>Pseudonocardiales</taxon>
        <taxon>Pseudonocardiaceae</taxon>
        <taxon>Umezawaea</taxon>
    </lineage>
</organism>
<dbReference type="Proteomes" id="UP000239494">
    <property type="component" value="Unassembled WGS sequence"/>
</dbReference>
<gene>
    <name evidence="3" type="ORF">CLV43_11112</name>
</gene>
<dbReference type="InterPro" id="IPR036457">
    <property type="entry name" value="PPM-type-like_dom_sf"/>
</dbReference>
<dbReference type="InterPro" id="IPR001932">
    <property type="entry name" value="PPM-type_phosphatase-like_dom"/>
</dbReference>
<dbReference type="RefSeq" id="WP_146174981.1">
    <property type="nucleotide sequence ID" value="NZ_PVTF01000011.1"/>
</dbReference>
<evidence type="ECO:0000313" key="4">
    <source>
        <dbReference type="Proteomes" id="UP000239494"/>
    </source>
</evidence>
<evidence type="ECO:0000313" key="3">
    <source>
        <dbReference type="EMBL" id="PRY36640.1"/>
    </source>
</evidence>
<proteinExistence type="predicted"/>
<reference evidence="3 4" key="1">
    <citation type="submission" date="2018-03" db="EMBL/GenBank/DDBJ databases">
        <title>Genomic Encyclopedia of Archaeal and Bacterial Type Strains, Phase II (KMG-II): from individual species to whole genera.</title>
        <authorList>
            <person name="Goeker M."/>
        </authorList>
    </citation>
    <scope>NUCLEOTIDE SEQUENCE [LARGE SCALE GENOMIC DNA]</scope>
    <source>
        <strain evidence="3 4">DSM 44720</strain>
    </source>
</reference>
<dbReference type="PANTHER" id="PTHR43156">
    <property type="entry name" value="STAGE II SPORULATION PROTEIN E-RELATED"/>
    <property type="match status" value="1"/>
</dbReference>
<dbReference type="SUPFAM" id="SSF81606">
    <property type="entry name" value="PP2C-like"/>
    <property type="match status" value="1"/>
</dbReference>
<dbReference type="GO" id="GO:0016791">
    <property type="term" value="F:phosphatase activity"/>
    <property type="evidence" value="ECO:0007669"/>
    <property type="project" value="TreeGrafter"/>
</dbReference>
<sequence>MAVTRAMLVAETAAHADELHRALTASGFDVRRARPAELADRPALLDEPDVVLVSAALGLQRVALLGQRFAGADKHPAVLVFPEDDPGALEACVRGGFDYVTPPYLPGLLRGRLVSSHERGQLVGAVEAMATMASLHAYERDLGIAREIQAGFLPEHLSVPDGWEFDFRFRPARHVAGDFYDVFEMVNGRRLGFVVADVCDKGVSAALFMALIRTLLRHTADNTSAWNLMDAAPGPLAPGGGSLPPALGLGAGPLVQSVVSTNRYLARNHLRQGYFVTLFFGVLDPVSGSLLYINGGHNPPLLLRGTGERVPLRPTGPAVGMAADSVYSLGHARLDPGDTLFAYTDGVVDARSPGGAPFGTSRLHDLLAPHPPSGRELLEAVDRALADHVGATEQFDDITMLALRRAG</sequence>
<dbReference type="EMBL" id="PVTF01000011">
    <property type="protein sequence ID" value="PRY36640.1"/>
    <property type="molecule type" value="Genomic_DNA"/>
</dbReference>
<dbReference type="PANTHER" id="PTHR43156:SF2">
    <property type="entry name" value="STAGE II SPORULATION PROTEIN E"/>
    <property type="match status" value="1"/>
</dbReference>
<accession>A0A2T0STA8</accession>
<keyword evidence="4" id="KW-1185">Reference proteome</keyword>
<dbReference type="SUPFAM" id="SSF52172">
    <property type="entry name" value="CheY-like"/>
    <property type="match status" value="1"/>
</dbReference>
<dbReference type="InterPro" id="IPR052016">
    <property type="entry name" value="Bact_Sigma-Reg"/>
</dbReference>
<comment type="caution">
    <text evidence="3">The sequence shown here is derived from an EMBL/GenBank/DDBJ whole genome shotgun (WGS) entry which is preliminary data.</text>
</comment>
<dbReference type="Gene3D" id="3.60.40.10">
    <property type="entry name" value="PPM-type phosphatase domain"/>
    <property type="match status" value="1"/>
</dbReference>
<dbReference type="Pfam" id="PF07228">
    <property type="entry name" value="SpoIIE"/>
    <property type="match status" value="1"/>
</dbReference>
<dbReference type="InterPro" id="IPR011006">
    <property type="entry name" value="CheY-like_superfamily"/>
</dbReference>
<dbReference type="AlphaFoldDB" id="A0A2T0STA8"/>
<evidence type="ECO:0000259" key="2">
    <source>
        <dbReference type="SMART" id="SM00331"/>
    </source>
</evidence>